<evidence type="ECO:0000256" key="2">
    <source>
        <dbReference type="ARBA" id="ARBA00022777"/>
    </source>
</evidence>
<reference evidence="4 5" key="1">
    <citation type="submission" date="2018-11" db="EMBL/GenBank/DDBJ databases">
        <authorList>
            <consortium name="Pathogen Informatics"/>
        </authorList>
    </citation>
    <scope>NUCLEOTIDE SEQUENCE [LARGE SCALE GENOMIC DNA]</scope>
</reference>
<dbReference type="PANTHER" id="PTHR10048">
    <property type="entry name" value="PHOSPHATIDYLINOSITOL KINASE"/>
    <property type="match status" value="1"/>
</dbReference>
<dbReference type="PANTHER" id="PTHR10048:SF111">
    <property type="entry name" value="PHOSPHATIDYLINOSITOL 3-KINASE AGE-1"/>
    <property type="match status" value="1"/>
</dbReference>
<keyword evidence="1" id="KW-0808">Transferase</keyword>
<dbReference type="AlphaFoldDB" id="A0A3P7LIP1"/>
<dbReference type="GO" id="GO:0005886">
    <property type="term" value="C:plasma membrane"/>
    <property type="evidence" value="ECO:0007669"/>
    <property type="project" value="TreeGrafter"/>
</dbReference>
<organism evidence="4 5">
    <name type="scientific">Dibothriocephalus latus</name>
    <name type="common">Fish tapeworm</name>
    <name type="synonym">Diphyllobothrium latum</name>
    <dbReference type="NCBI Taxonomy" id="60516"/>
    <lineage>
        <taxon>Eukaryota</taxon>
        <taxon>Metazoa</taxon>
        <taxon>Spiralia</taxon>
        <taxon>Lophotrochozoa</taxon>
        <taxon>Platyhelminthes</taxon>
        <taxon>Cestoda</taxon>
        <taxon>Eucestoda</taxon>
        <taxon>Diphyllobothriidea</taxon>
        <taxon>Diphyllobothriidae</taxon>
        <taxon>Dibothriocephalus</taxon>
    </lineage>
</organism>
<dbReference type="GO" id="GO:0016477">
    <property type="term" value="P:cell migration"/>
    <property type="evidence" value="ECO:0007669"/>
    <property type="project" value="TreeGrafter"/>
</dbReference>
<proteinExistence type="predicted"/>
<dbReference type="GO" id="GO:0035005">
    <property type="term" value="F:1-phosphatidylinositol-4-phosphate 3-kinase activity"/>
    <property type="evidence" value="ECO:0007669"/>
    <property type="project" value="TreeGrafter"/>
</dbReference>
<keyword evidence="2" id="KW-0418">Kinase</keyword>
<protein>
    <recommendedName>
        <fullName evidence="3">PI3K/PI4K catalytic domain-containing protein</fullName>
    </recommendedName>
</protein>
<sequence length="115" mass="13572">MVDTSGRLFHIDFGHILNNKKKKFGITRERFIKLCGNAYLVLRRHAHLILTLFAMMLPSGLPELTCVTDLEYVRKTLAVEMTEQEALRYFNEKFDEAYNGAWTTKIDWFAHWMRS</sequence>
<name>A0A3P7LIP1_DIBLA</name>
<gene>
    <name evidence="4" type="ORF">DILT_LOCUS12505</name>
</gene>
<dbReference type="InterPro" id="IPR036940">
    <property type="entry name" value="PI3/4_kinase_cat_sf"/>
</dbReference>
<dbReference type="Gene3D" id="1.10.1070.11">
    <property type="entry name" value="Phosphatidylinositol 3-/4-kinase, catalytic domain"/>
    <property type="match status" value="2"/>
</dbReference>
<dbReference type="SUPFAM" id="SSF56112">
    <property type="entry name" value="Protein kinase-like (PK-like)"/>
    <property type="match status" value="1"/>
</dbReference>
<dbReference type="InterPro" id="IPR011009">
    <property type="entry name" value="Kinase-like_dom_sf"/>
</dbReference>
<evidence type="ECO:0000256" key="1">
    <source>
        <dbReference type="ARBA" id="ARBA00022679"/>
    </source>
</evidence>
<dbReference type="GO" id="GO:0005737">
    <property type="term" value="C:cytoplasm"/>
    <property type="evidence" value="ECO:0007669"/>
    <property type="project" value="TreeGrafter"/>
</dbReference>
<dbReference type="OrthoDB" id="67688at2759"/>
<keyword evidence="5" id="KW-1185">Reference proteome</keyword>
<dbReference type="GO" id="GO:0016303">
    <property type="term" value="F:1-phosphatidylinositol-3-kinase activity"/>
    <property type="evidence" value="ECO:0007669"/>
    <property type="project" value="TreeGrafter"/>
</dbReference>
<dbReference type="InterPro" id="IPR000403">
    <property type="entry name" value="PI3/4_kinase_cat_dom"/>
</dbReference>
<dbReference type="PROSITE" id="PS50290">
    <property type="entry name" value="PI3_4_KINASE_3"/>
    <property type="match status" value="1"/>
</dbReference>
<evidence type="ECO:0000313" key="5">
    <source>
        <dbReference type="Proteomes" id="UP000281553"/>
    </source>
</evidence>
<dbReference type="GO" id="GO:0043491">
    <property type="term" value="P:phosphatidylinositol 3-kinase/protein kinase B signal transduction"/>
    <property type="evidence" value="ECO:0007669"/>
    <property type="project" value="TreeGrafter"/>
</dbReference>
<accession>A0A3P7LIP1</accession>
<dbReference type="GO" id="GO:0005942">
    <property type="term" value="C:phosphatidylinositol 3-kinase complex"/>
    <property type="evidence" value="ECO:0007669"/>
    <property type="project" value="TreeGrafter"/>
</dbReference>
<dbReference type="Proteomes" id="UP000281553">
    <property type="component" value="Unassembled WGS sequence"/>
</dbReference>
<evidence type="ECO:0000313" key="4">
    <source>
        <dbReference type="EMBL" id="VDN16674.1"/>
    </source>
</evidence>
<evidence type="ECO:0000259" key="3">
    <source>
        <dbReference type="PROSITE" id="PS50290"/>
    </source>
</evidence>
<dbReference type="EMBL" id="UYRU01066671">
    <property type="protein sequence ID" value="VDN16674.1"/>
    <property type="molecule type" value="Genomic_DNA"/>
</dbReference>
<dbReference type="InterPro" id="IPR015433">
    <property type="entry name" value="PI3/4_kinase"/>
</dbReference>
<dbReference type="GO" id="GO:0048015">
    <property type="term" value="P:phosphatidylinositol-mediated signaling"/>
    <property type="evidence" value="ECO:0007669"/>
    <property type="project" value="TreeGrafter"/>
</dbReference>
<feature type="domain" description="PI3K/PI4K catalytic" evidence="3">
    <location>
        <begin position="1"/>
        <end position="102"/>
    </location>
</feature>